<evidence type="ECO:0000313" key="1">
    <source>
        <dbReference type="EMBL" id="AFM39591.1"/>
    </source>
</evidence>
<protein>
    <submittedName>
        <fullName evidence="1">Uncharacterized protein</fullName>
    </submittedName>
</protein>
<reference evidence="1 2" key="1">
    <citation type="journal article" date="2012" name="J. Bacteriol.">
        <title>Complete genome sequences of Desulfosporosinus orientis DSM765T, Desulfosporosinus youngiae DSM17734T, Desulfosporosinus meridiei DSM13257T, and Desulfosporosinus acidiphilus DSM22704T.</title>
        <authorList>
            <person name="Pester M."/>
            <person name="Brambilla E."/>
            <person name="Alazard D."/>
            <person name="Rattei T."/>
            <person name="Weinmaier T."/>
            <person name="Han J."/>
            <person name="Lucas S."/>
            <person name="Lapidus A."/>
            <person name="Cheng J.F."/>
            <person name="Goodwin L."/>
            <person name="Pitluck S."/>
            <person name="Peters L."/>
            <person name="Ovchinnikova G."/>
            <person name="Teshima H."/>
            <person name="Detter J.C."/>
            <person name="Han C.S."/>
            <person name="Tapia R."/>
            <person name="Land M.L."/>
            <person name="Hauser L."/>
            <person name="Kyrpides N.C."/>
            <person name="Ivanova N.N."/>
            <person name="Pagani I."/>
            <person name="Huntmann M."/>
            <person name="Wei C.L."/>
            <person name="Davenport K.W."/>
            <person name="Daligault H."/>
            <person name="Chain P.S."/>
            <person name="Chen A."/>
            <person name="Mavromatis K."/>
            <person name="Markowitz V."/>
            <person name="Szeto E."/>
            <person name="Mikhailova N."/>
            <person name="Pati A."/>
            <person name="Wagner M."/>
            <person name="Woyke T."/>
            <person name="Ollivier B."/>
            <person name="Klenk H.P."/>
            <person name="Spring S."/>
            <person name="Loy A."/>
        </authorList>
    </citation>
    <scope>NUCLEOTIDE SEQUENCE [LARGE SCALE GENOMIC DNA]</scope>
    <source>
        <strain evidence="2">DSM 22704 / JCM 16185 / SJ4</strain>
    </source>
</reference>
<gene>
    <name evidence="1" type="ordered locus">Desaci_0525</name>
</gene>
<dbReference type="EMBL" id="CP003639">
    <property type="protein sequence ID" value="AFM39591.1"/>
    <property type="molecule type" value="Genomic_DNA"/>
</dbReference>
<dbReference type="Proteomes" id="UP000002892">
    <property type="component" value="Chromosome"/>
</dbReference>
<name>I4D1B7_DESAJ</name>
<dbReference type="RefSeq" id="WP_014825604.1">
    <property type="nucleotide sequence ID" value="NC_018068.1"/>
</dbReference>
<keyword evidence="2" id="KW-1185">Reference proteome</keyword>
<dbReference type="KEGG" id="dai:Desaci_0525"/>
<organism evidence="1 2">
    <name type="scientific">Desulfosporosinus acidiphilus (strain DSM 22704 / JCM 16185 / SJ4)</name>
    <dbReference type="NCBI Taxonomy" id="646529"/>
    <lineage>
        <taxon>Bacteria</taxon>
        <taxon>Bacillati</taxon>
        <taxon>Bacillota</taxon>
        <taxon>Clostridia</taxon>
        <taxon>Eubacteriales</taxon>
        <taxon>Desulfitobacteriaceae</taxon>
        <taxon>Desulfosporosinus</taxon>
    </lineage>
</organism>
<evidence type="ECO:0000313" key="2">
    <source>
        <dbReference type="Proteomes" id="UP000002892"/>
    </source>
</evidence>
<dbReference type="HOGENOM" id="CLU_2824028_0_0_9"/>
<sequence length="66" mass="7639">MALQSFSFNKDVGDFECFVEFDEENNNLQPWRASKYINDKEFVSYGETPEVAALMLCSHIQRDIAV</sequence>
<dbReference type="AlphaFoldDB" id="I4D1B7"/>
<proteinExistence type="predicted"/>
<accession>I4D1B7</accession>